<keyword evidence="7" id="KW-1185">Reference proteome</keyword>
<dbReference type="GO" id="GO:0006310">
    <property type="term" value="P:DNA recombination"/>
    <property type="evidence" value="ECO:0007669"/>
    <property type="project" value="UniProtKB-KW"/>
</dbReference>
<dbReference type="InterPro" id="IPR013765">
    <property type="entry name" value="DNA_recomb/repair_RecA"/>
</dbReference>
<dbReference type="GO" id="GO:0005524">
    <property type="term" value="F:ATP binding"/>
    <property type="evidence" value="ECO:0007669"/>
    <property type="project" value="UniProtKB-KW"/>
</dbReference>
<accession>A0AAD3SST1</accession>
<dbReference type="AlphaFoldDB" id="A0AAD3SST1"/>
<dbReference type="PROSITE" id="PS50163">
    <property type="entry name" value="RECA_3"/>
    <property type="match status" value="1"/>
</dbReference>
<evidence type="ECO:0000256" key="3">
    <source>
        <dbReference type="ARBA" id="ARBA00023172"/>
    </source>
</evidence>
<evidence type="ECO:0000256" key="2">
    <source>
        <dbReference type="ARBA" id="ARBA00022840"/>
    </source>
</evidence>
<comment type="caution">
    <text evidence="6">The sequence shown here is derived from an EMBL/GenBank/DDBJ whole genome shotgun (WGS) entry which is preliminary data.</text>
</comment>
<evidence type="ECO:0000256" key="4">
    <source>
        <dbReference type="SAM" id="MobiDB-lite"/>
    </source>
</evidence>
<dbReference type="Gene3D" id="3.40.50.300">
    <property type="entry name" value="P-loop containing nucleotide triphosphate hydrolases"/>
    <property type="match status" value="1"/>
</dbReference>
<dbReference type="InterPro" id="IPR027417">
    <property type="entry name" value="P-loop_NTPase"/>
</dbReference>
<organism evidence="6 7">
    <name type="scientific">Nepenthes gracilis</name>
    <name type="common">Slender pitcher plant</name>
    <dbReference type="NCBI Taxonomy" id="150966"/>
    <lineage>
        <taxon>Eukaryota</taxon>
        <taxon>Viridiplantae</taxon>
        <taxon>Streptophyta</taxon>
        <taxon>Embryophyta</taxon>
        <taxon>Tracheophyta</taxon>
        <taxon>Spermatophyta</taxon>
        <taxon>Magnoliopsida</taxon>
        <taxon>eudicotyledons</taxon>
        <taxon>Gunneridae</taxon>
        <taxon>Pentapetalae</taxon>
        <taxon>Caryophyllales</taxon>
        <taxon>Nepenthaceae</taxon>
        <taxon>Nepenthes</taxon>
    </lineage>
</organism>
<dbReference type="GO" id="GO:0006281">
    <property type="term" value="P:DNA repair"/>
    <property type="evidence" value="ECO:0007669"/>
    <property type="project" value="InterPro"/>
</dbReference>
<dbReference type="GO" id="GO:0008094">
    <property type="term" value="F:ATP-dependent activity, acting on DNA"/>
    <property type="evidence" value="ECO:0007669"/>
    <property type="project" value="InterPro"/>
</dbReference>
<dbReference type="PANTHER" id="PTHR45900">
    <property type="entry name" value="RECA"/>
    <property type="match status" value="1"/>
</dbReference>
<evidence type="ECO:0000313" key="7">
    <source>
        <dbReference type="Proteomes" id="UP001279734"/>
    </source>
</evidence>
<evidence type="ECO:0000256" key="1">
    <source>
        <dbReference type="ARBA" id="ARBA00022741"/>
    </source>
</evidence>
<reference evidence="6" key="1">
    <citation type="submission" date="2023-05" db="EMBL/GenBank/DDBJ databases">
        <title>Nepenthes gracilis genome sequencing.</title>
        <authorList>
            <person name="Fukushima K."/>
        </authorList>
    </citation>
    <scope>NUCLEOTIDE SEQUENCE</scope>
    <source>
        <strain evidence="6">SING2019-196</strain>
    </source>
</reference>
<feature type="region of interest" description="Disordered" evidence="4">
    <location>
        <begin position="44"/>
        <end position="70"/>
    </location>
</feature>
<dbReference type="PANTHER" id="PTHR45900:SF6">
    <property type="entry name" value="DNA REPAIR PROTEIN RECA HOMOLOG 3, MITOCHONDRIAL-RELATED"/>
    <property type="match status" value="1"/>
</dbReference>
<keyword evidence="1" id="KW-0547">Nucleotide-binding</keyword>
<proteinExistence type="predicted"/>
<protein>
    <recommendedName>
        <fullName evidence="5">RecA family profile 2 domain-containing protein</fullName>
    </recommendedName>
</protein>
<evidence type="ECO:0000313" key="6">
    <source>
        <dbReference type="EMBL" id="GMH16537.1"/>
    </source>
</evidence>
<sequence>MVKIVKNKFSPPFRTAEFELEFGRGTSRESEVIDLSLKHNLLPKSPKFSRERHSQTFSARRRKRERGTYDETQRDYFRLTKLTKRMQRNFQKGNL</sequence>
<dbReference type="Proteomes" id="UP001279734">
    <property type="component" value="Unassembled WGS sequence"/>
</dbReference>
<name>A0AAD3SST1_NEPGR</name>
<gene>
    <name evidence="6" type="ORF">Nepgr_018378</name>
</gene>
<keyword evidence="3" id="KW-0233">DNA recombination</keyword>
<evidence type="ECO:0000259" key="5">
    <source>
        <dbReference type="PROSITE" id="PS50163"/>
    </source>
</evidence>
<dbReference type="InterPro" id="IPR020587">
    <property type="entry name" value="RecA_monomer-monomer_interface"/>
</dbReference>
<dbReference type="EMBL" id="BSYO01000016">
    <property type="protein sequence ID" value="GMH16537.1"/>
    <property type="molecule type" value="Genomic_DNA"/>
</dbReference>
<feature type="domain" description="RecA family profile 2" evidence="5">
    <location>
        <begin position="1"/>
        <end position="31"/>
    </location>
</feature>
<keyword evidence="2" id="KW-0067">ATP-binding</keyword>
<dbReference type="GO" id="GO:0003697">
    <property type="term" value="F:single-stranded DNA binding"/>
    <property type="evidence" value="ECO:0007669"/>
    <property type="project" value="InterPro"/>
</dbReference>